<evidence type="ECO:0000313" key="1">
    <source>
        <dbReference type="EMBL" id="TVU35913.1"/>
    </source>
</evidence>
<dbReference type="OrthoDB" id="682451at2759"/>
<dbReference type="Gramene" id="TVU35913">
    <property type="protein sequence ID" value="TVU35913"/>
    <property type="gene ID" value="EJB05_17820"/>
</dbReference>
<dbReference type="AlphaFoldDB" id="A0A5J9VIE2"/>
<feature type="non-terminal residue" evidence="1">
    <location>
        <position position="1"/>
    </location>
</feature>
<dbReference type="Proteomes" id="UP000324897">
    <property type="component" value="Unassembled WGS sequence"/>
</dbReference>
<dbReference type="PANTHER" id="PTHR33115:SF43">
    <property type="entry name" value="BLE2 PROTEIN"/>
    <property type="match status" value="1"/>
</dbReference>
<name>A0A5J9VIE2_9POAL</name>
<comment type="caution">
    <text evidence="1">The sequence shown here is derived from an EMBL/GenBank/DDBJ whole genome shotgun (WGS) entry which is preliminary data.</text>
</comment>
<proteinExistence type="predicted"/>
<sequence length="329" mass="36063">MEGGTTSLANFAIKSLNSSSSTSEIQSIGVLLLDSLLHERDSSDKLMSNIIHSEEALSKVFGMLGRSDARGGDIRLFAARVTAKLSSRINYALIPGTVKLFSSLLDSENQPQIASGNSANSGCSQPRDDLLEHGESNIGCSWVCRRWQPIKDKWSIPGEPPLTSEDSLPVLGLVMETIMSAKGKHLESLIGLASQICGVIPYSFVHELESHTNGDVLVQNLVRTLNANWIPDHQYPRMRRVIVEAVISIVESCPRYATLFRRAGMIKALHEVQRWTPFETEKYRAFCEGTGVILQSGPPLSALVERAESHEINEAAPMDDMLPHPSSKA</sequence>
<keyword evidence="2" id="KW-1185">Reference proteome</keyword>
<gene>
    <name evidence="1" type="ORF">EJB05_17820</name>
</gene>
<dbReference type="InterPro" id="IPR016024">
    <property type="entry name" value="ARM-type_fold"/>
</dbReference>
<dbReference type="EMBL" id="RWGY01000009">
    <property type="protein sequence ID" value="TVU35913.1"/>
    <property type="molecule type" value="Genomic_DNA"/>
</dbReference>
<protein>
    <submittedName>
        <fullName evidence="1">Uncharacterized protein</fullName>
    </submittedName>
</protein>
<evidence type="ECO:0000313" key="2">
    <source>
        <dbReference type="Proteomes" id="UP000324897"/>
    </source>
</evidence>
<reference evidence="1 2" key="1">
    <citation type="journal article" date="2019" name="Sci. Rep.">
        <title>A high-quality genome of Eragrostis curvula grass provides insights into Poaceae evolution and supports new strategies to enhance forage quality.</title>
        <authorList>
            <person name="Carballo J."/>
            <person name="Santos B.A.C.M."/>
            <person name="Zappacosta D."/>
            <person name="Garbus I."/>
            <person name="Selva J.P."/>
            <person name="Gallo C.A."/>
            <person name="Diaz A."/>
            <person name="Albertini E."/>
            <person name="Caccamo M."/>
            <person name="Echenique V."/>
        </authorList>
    </citation>
    <scope>NUCLEOTIDE SEQUENCE [LARGE SCALE GENOMIC DNA]</scope>
    <source>
        <strain evidence="2">cv. Victoria</strain>
        <tissue evidence="1">Leaf</tissue>
    </source>
</reference>
<organism evidence="1 2">
    <name type="scientific">Eragrostis curvula</name>
    <name type="common">weeping love grass</name>
    <dbReference type="NCBI Taxonomy" id="38414"/>
    <lineage>
        <taxon>Eukaryota</taxon>
        <taxon>Viridiplantae</taxon>
        <taxon>Streptophyta</taxon>
        <taxon>Embryophyta</taxon>
        <taxon>Tracheophyta</taxon>
        <taxon>Spermatophyta</taxon>
        <taxon>Magnoliopsida</taxon>
        <taxon>Liliopsida</taxon>
        <taxon>Poales</taxon>
        <taxon>Poaceae</taxon>
        <taxon>PACMAD clade</taxon>
        <taxon>Chloridoideae</taxon>
        <taxon>Eragrostideae</taxon>
        <taxon>Eragrostidinae</taxon>
        <taxon>Eragrostis</taxon>
    </lineage>
</organism>
<dbReference type="PANTHER" id="PTHR33115">
    <property type="entry name" value="ARM REPEAT SUPERFAMILY PROTEIN"/>
    <property type="match status" value="1"/>
</dbReference>
<accession>A0A5J9VIE2</accession>
<dbReference type="SUPFAM" id="SSF48371">
    <property type="entry name" value="ARM repeat"/>
    <property type="match status" value="1"/>
</dbReference>